<evidence type="ECO:0000313" key="2">
    <source>
        <dbReference type="EMBL" id="OQD96746.1"/>
    </source>
</evidence>
<accession>A0A1V6R6D3</accession>
<gene>
    <name evidence="2" type="ORF">PENVUL_c088G08918</name>
</gene>
<evidence type="ECO:0000313" key="3">
    <source>
        <dbReference type="Proteomes" id="UP000191518"/>
    </source>
</evidence>
<organism evidence="2 3">
    <name type="scientific">Penicillium vulpinum</name>
    <dbReference type="NCBI Taxonomy" id="29845"/>
    <lineage>
        <taxon>Eukaryota</taxon>
        <taxon>Fungi</taxon>
        <taxon>Dikarya</taxon>
        <taxon>Ascomycota</taxon>
        <taxon>Pezizomycotina</taxon>
        <taxon>Eurotiomycetes</taxon>
        <taxon>Eurotiomycetidae</taxon>
        <taxon>Eurotiales</taxon>
        <taxon>Aspergillaceae</taxon>
        <taxon>Penicillium</taxon>
    </lineage>
</organism>
<dbReference type="Proteomes" id="UP000191518">
    <property type="component" value="Unassembled WGS sequence"/>
</dbReference>
<dbReference type="OrthoDB" id="265717at2759"/>
<dbReference type="AlphaFoldDB" id="A0A1V6R6D3"/>
<dbReference type="EMBL" id="MDYP01000088">
    <property type="protein sequence ID" value="OQD96746.1"/>
    <property type="molecule type" value="Genomic_DNA"/>
</dbReference>
<dbReference type="InterPro" id="IPR046341">
    <property type="entry name" value="SET_dom_sf"/>
</dbReference>
<keyword evidence="3" id="KW-1185">Reference proteome</keyword>
<comment type="caution">
    <text evidence="2">The sequence shown here is derived from an EMBL/GenBank/DDBJ whole genome shotgun (WGS) entry which is preliminary data.</text>
</comment>
<evidence type="ECO:0000256" key="1">
    <source>
        <dbReference type="SAM" id="MobiDB-lite"/>
    </source>
</evidence>
<reference evidence="3" key="1">
    <citation type="journal article" date="2017" name="Nat. Microbiol.">
        <title>Global analysis of biosynthetic gene clusters reveals vast potential of secondary metabolite production in Penicillium species.</title>
        <authorList>
            <person name="Nielsen J.C."/>
            <person name="Grijseels S."/>
            <person name="Prigent S."/>
            <person name="Ji B."/>
            <person name="Dainat J."/>
            <person name="Nielsen K.F."/>
            <person name="Frisvad J.C."/>
            <person name="Workman M."/>
            <person name="Nielsen J."/>
        </authorList>
    </citation>
    <scope>NUCLEOTIDE SEQUENCE [LARGE SCALE GENOMIC DNA]</scope>
    <source>
        <strain evidence="3">IBT 29486</strain>
    </source>
</reference>
<dbReference type="SUPFAM" id="SSF82199">
    <property type="entry name" value="SET domain"/>
    <property type="match status" value="1"/>
</dbReference>
<protein>
    <submittedName>
        <fullName evidence="2">Uncharacterized protein</fullName>
    </submittedName>
</protein>
<feature type="region of interest" description="Disordered" evidence="1">
    <location>
        <begin position="1"/>
        <end position="24"/>
    </location>
</feature>
<sequence>MSANHPYRSLQLPPDAPFELKPSPGKGWGAFATKRIR</sequence>
<name>A0A1V6R6D3_9EURO</name>
<proteinExistence type="predicted"/>